<protein>
    <recommendedName>
        <fullName evidence="10">sn-glycerol-3-phosphate transport system permease protein UgpA</fullName>
    </recommendedName>
</protein>
<evidence type="ECO:0000256" key="1">
    <source>
        <dbReference type="ARBA" id="ARBA00004429"/>
    </source>
</evidence>
<keyword evidence="5" id="KW-1003">Cell membrane</keyword>
<feature type="transmembrane region" description="Helical" evidence="11">
    <location>
        <begin position="114"/>
        <end position="137"/>
    </location>
</feature>
<gene>
    <name evidence="13" type="ORF">VCO01S_13360</name>
</gene>
<dbReference type="InterPro" id="IPR000515">
    <property type="entry name" value="MetI-like"/>
</dbReference>
<dbReference type="OrthoDB" id="9785347at2"/>
<keyword evidence="9 11" id="KW-0472">Membrane</keyword>
<dbReference type="PROSITE" id="PS50928">
    <property type="entry name" value="ABC_TM1"/>
    <property type="match status" value="1"/>
</dbReference>
<comment type="subcellular location">
    <subcellularLocation>
        <location evidence="1">Cell inner membrane</location>
        <topology evidence="1">Multi-pass membrane protein</topology>
    </subcellularLocation>
    <subcellularLocation>
        <location evidence="11">Cell membrane</location>
        <topology evidence="11">Multi-pass membrane protein</topology>
    </subcellularLocation>
</comment>
<feature type="transmembrane region" description="Helical" evidence="11">
    <location>
        <begin position="263"/>
        <end position="285"/>
    </location>
</feature>
<evidence type="ECO:0000256" key="9">
    <source>
        <dbReference type="ARBA" id="ARBA00023136"/>
    </source>
</evidence>
<feature type="transmembrane region" description="Helical" evidence="11">
    <location>
        <begin position="12"/>
        <end position="30"/>
    </location>
</feature>
<dbReference type="InterPro" id="IPR050809">
    <property type="entry name" value="UgpAE/MalFG_permease"/>
</dbReference>
<dbReference type="Pfam" id="PF00528">
    <property type="entry name" value="BPD_transp_1"/>
    <property type="match status" value="1"/>
</dbReference>
<dbReference type="RefSeq" id="WP_141270583.1">
    <property type="nucleotide sequence ID" value="NZ_BJLH01000005.1"/>
</dbReference>
<comment type="subunit">
    <text evidence="3">The complex is composed of two ATP-binding proteins (UgpC), two transmembrane proteins (UgpA and UgpE) and a solute-binding protein (UgpB).</text>
</comment>
<organism evidence="13 14">
    <name type="scientific">Vibrio comitans NBRC 102076</name>
    <dbReference type="NCBI Taxonomy" id="1219078"/>
    <lineage>
        <taxon>Bacteria</taxon>
        <taxon>Pseudomonadati</taxon>
        <taxon>Pseudomonadota</taxon>
        <taxon>Gammaproteobacteria</taxon>
        <taxon>Vibrionales</taxon>
        <taxon>Vibrionaceae</taxon>
        <taxon>Vibrio</taxon>
    </lineage>
</organism>
<keyword evidence="4 11" id="KW-0813">Transport</keyword>
<dbReference type="SUPFAM" id="SSF161098">
    <property type="entry name" value="MetI-like"/>
    <property type="match status" value="1"/>
</dbReference>
<evidence type="ECO:0000259" key="12">
    <source>
        <dbReference type="PROSITE" id="PS50928"/>
    </source>
</evidence>
<reference evidence="13 14" key="1">
    <citation type="submission" date="2019-06" db="EMBL/GenBank/DDBJ databases">
        <title>Whole genome shotgun sequence of Vibrio comitans NBRC 102076.</title>
        <authorList>
            <person name="Hosoyama A."/>
            <person name="Uohara A."/>
            <person name="Ohji S."/>
            <person name="Ichikawa N."/>
        </authorList>
    </citation>
    <scope>NUCLEOTIDE SEQUENCE [LARGE SCALE GENOMIC DNA]</scope>
    <source>
        <strain evidence="13 14">NBRC 102076</strain>
    </source>
</reference>
<comment type="similarity">
    <text evidence="2">Belongs to the binding-protein-dependent transport system permease family. UgpAE subfamily.</text>
</comment>
<keyword evidence="14" id="KW-1185">Reference proteome</keyword>
<dbReference type="PANTHER" id="PTHR43227:SF9">
    <property type="entry name" value="SN-GLYCEROL-3-PHOSPHATE TRANSPORT SYSTEM PERMEASE PROTEIN UGPA"/>
    <property type="match status" value="1"/>
</dbReference>
<dbReference type="Gene3D" id="1.10.3720.10">
    <property type="entry name" value="MetI-like"/>
    <property type="match status" value="1"/>
</dbReference>
<evidence type="ECO:0000256" key="8">
    <source>
        <dbReference type="ARBA" id="ARBA00022989"/>
    </source>
</evidence>
<evidence type="ECO:0000256" key="10">
    <source>
        <dbReference type="ARBA" id="ARBA00040780"/>
    </source>
</evidence>
<feature type="transmembrane region" description="Helical" evidence="11">
    <location>
        <begin position="157"/>
        <end position="178"/>
    </location>
</feature>
<feature type="domain" description="ABC transmembrane type-1" evidence="12">
    <location>
        <begin position="69"/>
        <end position="281"/>
    </location>
</feature>
<evidence type="ECO:0000256" key="6">
    <source>
        <dbReference type="ARBA" id="ARBA00022519"/>
    </source>
</evidence>
<evidence type="ECO:0000256" key="2">
    <source>
        <dbReference type="ARBA" id="ARBA00008852"/>
    </source>
</evidence>
<evidence type="ECO:0000256" key="3">
    <source>
        <dbReference type="ARBA" id="ARBA00011557"/>
    </source>
</evidence>
<dbReference type="InterPro" id="IPR035906">
    <property type="entry name" value="MetI-like_sf"/>
</dbReference>
<dbReference type="AlphaFoldDB" id="A0A4Y3IKW0"/>
<evidence type="ECO:0000256" key="7">
    <source>
        <dbReference type="ARBA" id="ARBA00022692"/>
    </source>
</evidence>
<dbReference type="PANTHER" id="PTHR43227">
    <property type="entry name" value="BLL4140 PROTEIN"/>
    <property type="match status" value="1"/>
</dbReference>
<evidence type="ECO:0000256" key="11">
    <source>
        <dbReference type="RuleBase" id="RU363032"/>
    </source>
</evidence>
<feature type="transmembrane region" description="Helical" evidence="11">
    <location>
        <begin position="69"/>
        <end position="94"/>
    </location>
</feature>
<accession>A0A4Y3IKW0</accession>
<evidence type="ECO:0000313" key="13">
    <source>
        <dbReference type="EMBL" id="GEA60143.1"/>
    </source>
</evidence>
<dbReference type="CDD" id="cd06261">
    <property type="entry name" value="TM_PBP2"/>
    <property type="match status" value="1"/>
</dbReference>
<keyword evidence="7 11" id="KW-0812">Transmembrane</keyword>
<keyword evidence="8 11" id="KW-1133">Transmembrane helix</keyword>
<evidence type="ECO:0000256" key="4">
    <source>
        <dbReference type="ARBA" id="ARBA00022448"/>
    </source>
</evidence>
<dbReference type="Proteomes" id="UP000318242">
    <property type="component" value="Unassembled WGS sequence"/>
</dbReference>
<proteinExistence type="inferred from homology"/>
<dbReference type="GO" id="GO:0055085">
    <property type="term" value="P:transmembrane transport"/>
    <property type="evidence" value="ECO:0007669"/>
    <property type="project" value="InterPro"/>
</dbReference>
<dbReference type="EMBL" id="BJLH01000005">
    <property type="protein sequence ID" value="GEA60143.1"/>
    <property type="molecule type" value="Genomic_DNA"/>
</dbReference>
<keyword evidence="6" id="KW-0997">Cell inner membrane</keyword>
<comment type="caution">
    <text evidence="13">The sequence shown here is derived from an EMBL/GenBank/DDBJ whole genome shotgun (WGS) entry which is preliminary data.</text>
</comment>
<evidence type="ECO:0000256" key="5">
    <source>
        <dbReference type="ARBA" id="ARBA00022475"/>
    </source>
</evidence>
<dbReference type="GO" id="GO:0005886">
    <property type="term" value="C:plasma membrane"/>
    <property type="evidence" value="ECO:0007669"/>
    <property type="project" value="UniProtKB-SubCell"/>
</dbReference>
<name>A0A4Y3IKW0_9VIBR</name>
<sequence>MQAVYKKRWLTLWLAGPQLVLLFLFFYLPIFKSVEWSLTLQPPFGGESIFVGLDNYRYVFSDPEFYRSFWLTVKFMVIGSSLSVLVPLILAIAVDRKLKLSNPARNFMVWPKAVAGASIGVAFAFIFNPFVGVLSFLNDIYPGLWEPGMNGSHAFSMLIIAHVWGGIPFNFVIFLGGLQAIPTALTHSAAMDGAGPWRRILDIYIPLLTPQLFLALVLEVTDSVVSAFALIASMTQGGPGGSTKLLVYKIYEDGFLGRDLSGASTQTVILTVMVLSLALLQFLYLEKKVKYER</sequence>
<evidence type="ECO:0000313" key="14">
    <source>
        <dbReference type="Proteomes" id="UP000318242"/>
    </source>
</evidence>